<reference evidence="1" key="1">
    <citation type="submission" date="2016-08" db="EMBL/GenBank/DDBJ databases">
        <authorList>
            <person name="Ngugi D.K."/>
            <person name="Miyake S."/>
            <person name="Stingl U."/>
        </authorList>
    </citation>
    <scope>NUCLEOTIDE SEQUENCE</scope>
    <source>
        <strain evidence="1">SCG-D08WGA-EpuloA1</strain>
    </source>
</reference>
<evidence type="ECO:0000313" key="2">
    <source>
        <dbReference type="Proteomes" id="UP000188637"/>
    </source>
</evidence>
<name>A0ACC8XHW0_9FIRM</name>
<gene>
    <name evidence="1" type="ORF">AN640_05755</name>
</gene>
<proteinExistence type="predicted"/>
<protein>
    <submittedName>
        <fullName evidence="1">Uncharacterized protein</fullName>
    </submittedName>
</protein>
<evidence type="ECO:0000313" key="1">
    <source>
        <dbReference type="EMBL" id="ONI44142.1"/>
    </source>
</evidence>
<dbReference type="Proteomes" id="UP000188637">
    <property type="component" value="Unassembled WGS sequence"/>
</dbReference>
<comment type="caution">
    <text evidence="1">The sequence shown here is derived from an EMBL/GenBank/DDBJ whole genome shotgun (WGS) entry which is preliminary data.</text>
</comment>
<sequence>MLGELMRNRILGAAILSWFIAQLIKLIIAWYGSGNVDFSKLTSSGGMPSSHTSFTMALAVGVGQAYGYDSALFAISAVFSFVVMYDATNVRLEAGKQAQVLNKLVENIQFNSNIFKFDVKLKELLGHTPLQVLAGAILGIIVGIYGVPR</sequence>
<organism evidence="1 2">
    <name type="scientific">Candidatus Epulonipiscium fishelsonii</name>
    <dbReference type="NCBI Taxonomy" id="77094"/>
    <lineage>
        <taxon>Bacteria</taxon>
        <taxon>Bacillati</taxon>
        <taxon>Bacillota</taxon>
        <taxon>Clostridia</taxon>
        <taxon>Lachnospirales</taxon>
        <taxon>Lachnospiraceae</taxon>
        <taxon>Candidatus Epulonipiscium</taxon>
    </lineage>
</organism>
<dbReference type="EMBL" id="LJHD01000119">
    <property type="protein sequence ID" value="ONI44142.1"/>
    <property type="molecule type" value="Genomic_DNA"/>
</dbReference>
<accession>A0ACC8XHW0</accession>
<keyword evidence="2" id="KW-1185">Reference proteome</keyword>